<evidence type="ECO:0000313" key="3">
    <source>
        <dbReference type="Proteomes" id="UP000036681"/>
    </source>
</evidence>
<dbReference type="InterPro" id="IPR007284">
    <property type="entry name" value="Ground-like_dom"/>
</dbReference>
<name>A0A9J2P1Q3_ASCLU</name>
<dbReference type="PANTHER" id="PTHR31967">
    <property type="entry name" value="GROUNDHOG (HEDGEHOG-LIKE FAMILY)-RELATED"/>
    <property type="match status" value="1"/>
</dbReference>
<dbReference type="WBParaSite" id="ALUE_0000369101-mRNA-1">
    <property type="protein sequence ID" value="ALUE_0000369101-mRNA-1"/>
    <property type="gene ID" value="ALUE_0000369101"/>
</dbReference>
<feature type="signal peptide" evidence="1">
    <location>
        <begin position="1"/>
        <end position="19"/>
    </location>
</feature>
<evidence type="ECO:0000313" key="4">
    <source>
        <dbReference type="WBParaSite" id="ALUE_0000369101-mRNA-1"/>
    </source>
</evidence>
<evidence type="ECO:0000256" key="1">
    <source>
        <dbReference type="SAM" id="SignalP"/>
    </source>
</evidence>
<reference evidence="4" key="1">
    <citation type="submission" date="2023-03" db="UniProtKB">
        <authorList>
            <consortium name="WormBaseParasite"/>
        </authorList>
    </citation>
    <scope>IDENTIFICATION</scope>
</reference>
<feature type="chain" id="PRO_5039905712" evidence="1">
    <location>
        <begin position="20"/>
        <end position="195"/>
    </location>
</feature>
<keyword evidence="3" id="KW-1185">Reference proteome</keyword>
<accession>A0A9J2P1Q3</accession>
<sequence length="195" mass="22216">MVVIVLILTSLFAVAFIDAFEEPANASTEVEYSSPSELHSTKTVVIHGRSVAIRPLFGRPVYMKPFRTAKALAFGSVQNQASPRGVYYEEHTPQYMNQISRRHQYPLPQCYTNKSGFMCCNKMLETEMQRTFNQLKASQYGTFKTCNTQKIANVLQQNLQRCFNSSFETIAAIDDFASMIHFYSDHVCKLEIDGR</sequence>
<evidence type="ECO:0000259" key="2">
    <source>
        <dbReference type="Pfam" id="PF04155"/>
    </source>
</evidence>
<dbReference type="Proteomes" id="UP000036681">
    <property type="component" value="Unplaced"/>
</dbReference>
<dbReference type="Pfam" id="PF04155">
    <property type="entry name" value="Ground-like"/>
    <property type="match status" value="1"/>
</dbReference>
<organism evidence="3 4">
    <name type="scientific">Ascaris lumbricoides</name>
    <name type="common">Giant roundworm</name>
    <dbReference type="NCBI Taxonomy" id="6252"/>
    <lineage>
        <taxon>Eukaryota</taxon>
        <taxon>Metazoa</taxon>
        <taxon>Ecdysozoa</taxon>
        <taxon>Nematoda</taxon>
        <taxon>Chromadorea</taxon>
        <taxon>Rhabditida</taxon>
        <taxon>Spirurina</taxon>
        <taxon>Ascaridomorpha</taxon>
        <taxon>Ascaridoidea</taxon>
        <taxon>Ascarididae</taxon>
        <taxon>Ascaris</taxon>
    </lineage>
</organism>
<dbReference type="AlphaFoldDB" id="A0A9J2P1Q3"/>
<protein>
    <submittedName>
        <fullName evidence="4">Ground-like domain-containing protein</fullName>
    </submittedName>
</protein>
<dbReference type="PANTHER" id="PTHR31967:SF20">
    <property type="entry name" value="GROUND-LIKE DOMAIN-CONTAINING PROTEIN"/>
    <property type="match status" value="1"/>
</dbReference>
<keyword evidence="1" id="KW-0732">Signal</keyword>
<proteinExistence type="predicted"/>
<feature type="domain" description="Ground-like" evidence="2">
    <location>
        <begin position="116"/>
        <end position="194"/>
    </location>
</feature>